<evidence type="ECO:0000313" key="3">
    <source>
        <dbReference type="Proteomes" id="UP000499080"/>
    </source>
</evidence>
<protein>
    <submittedName>
        <fullName evidence="1">Uncharacterized protein</fullName>
    </submittedName>
</protein>
<comment type="caution">
    <text evidence="1">The sequence shown here is derived from an EMBL/GenBank/DDBJ whole genome shotgun (WGS) entry which is preliminary data.</text>
</comment>
<keyword evidence="3" id="KW-1185">Reference proteome</keyword>
<accession>A0A4Y2T248</accession>
<proteinExistence type="predicted"/>
<dbReference type="AlphaFoldDB" id="A0A4Y2T248"/>
<dbReference type="EMBL" id="BGPR01047498">
    <property type="protein sequence ID" value="GBO24539.1"/>
    <property type="molecule type" value="Genomic_DNA"/>
</dbReference>
<organism evidence="1 3">
    <name type="scientific">Araneus ventricosus</name>
    <name type="common">Orbweaver spider</name>
    <name type="synonym">Epeira ventricosa</name>
    <dbReference type="NCBI Taxonomy" id="182803"/>
    <lineage>
        <taxon>Eukaryota</taxon>
        <taxon>Metazoa</taxon>
        <taxon>Ecdysozoa</taxon>
        <taxon>Arthropoda</taxon>
        <taxon>Chelicerata</taxon>
        <taxon>Arachnida</taxon>
        <taxon>Araneae</taxon>
        <taxon>Araneomorphae</taxon>
        <taxon>Entelegynae</taxon>
        <taxon>Araneoidea</taxon>
        <taxon>Araneidae</taxon>
        <taxon>Araneus</taxon>
    </lineage>
</organism>
<sequence length="113" mass="12700">MKVLNIQHFRLTLANRSSKSIIPESESNVKCLSELGTSEVRLDDKRFLVEDISSTVPGNNLIIVTIQKHLLTPRSTTPTSPRRLLLESLPTVGHFTYANSLPLTGNCLYFYQL</sequence>
<evidence type="ECO:0000313" key="1">
    <source>
        <dbReference type="EMBL" id="GBN94688.1"/>
    </source>
</evidence>
<evidence type="ECO:0000313" key="2">
    <source>
        <dbReference type="EMBL" id="GBO24539.1"/>
    </source>
</evidence>
<reference evidence="1 3" key="1">
    <citation type="journal article" date="2019" name="Sci. Rep.">
        <title>Orb-weaving spider Araneus ventricosus genome elucidates the spidroin gene catalogue.</title>
        <authorList>
            <person name="Kono N."/>
            <person name="Nakamura H."/>
            <person name="Ohtoshi R."/>
            <person name="Moran D.A.P."/>
            <person name="Shinohara A."/>
            <person name="Yoshida Y."/>
            <person name="Fujiwara M."/>
            <person name="Mori M."/>
            <person name="Tomita M."/>
            <person name="Arakawa K."/>
        </authorList>
    </citation>
    <scope>NUCLEOTIDE SEQUENCE [LARGE SCALE GENOMIC DNA]</scope>
</reference>
<dbReference type="Proteomes" id="UP000499080">
    <property type="component" value="Unassembled WGS sequence"/>
</dbReference>
<dbReference type="EMBL" id="BGPR01025621">
    <property type="protein sequence ID" value="GBN94688.1"/>
    <property type="molecule type" value="Genomic_DNA"/>
</dbReference>
<name>A0A4Y2T248_ARAVE</name>
<gene>
    <name evidence="2" type="ORF">AVEN_147726_1</name>
    <name evidence="1" type="ORF">AVEN_268108_1</name>
</gene>